<evidence type="ECO:0000256" key="2">
    <source>
        <dbReference type="SAM" id="Phobius"/>
    </source>
</evidence>
<feature type="region of interest" description="Disordered" evidence="1">
    <location>
        <begin position="1"/>
        <end position="27"/>
    </location>
</feature>
<evidence type="ECO:0008006" key="5">
    <source>
        <dbReference type="Google" id="ProtNLM"/>
    </source>
</evidence>
<sequence>MFSTSIKASRHPSRQCRKEKTTQPLPSLPTVSSRLVVVVIAATMIMRRPRRKRRTRKAITTRAAPAWLIVMTVGRKNGWKSCE</sequence>
<accession>A0A396K6Y4</accession>
<dbReference type="AlphaFoldDB" id="A0A396K6Y4"/>
<organism evidence="3 4">
    <name type="scientific">Medicago truncatula</name>
    <name type="common">Barrel medic</name>
    <name type="synonym">Medicago tribuloides</name>
    <dbReference type="NCBI Taxonomy" id="3880"/>
    <lineage>
        <taxon>Eukaryota</taxon>
        <taxon>Viridiplantae</taxon>
        <taxon>Streptophyta</taxon>
        <taxon>Embryophyta</taxon>
        <taxon>Tracheophyta</taxon>
        <taxon>Spermatophyta</taxon>
        <taxon>Magnoliopsida</taxon>
        <taxon>eudicotyledons</taxon>
        <taxon>Gunneridae</taxon>
        <taxon>Pentapetalae</taxon>
        <taxon>rosids</taxon>
        <taxon>fabids</taxon>
        <taxon>Fabales</taxon>
        <taxon>Fabaceae</taxon>
        <taxon>Papilionoideae</taxon>
        <taxon>50 kb inversion clade</taxon>
        <taxon>NPAAA clade</taxon>
        <taxon>Hologalegina</taxon>
        <taxon>IRL clade</taxon>
        <taxon>Trifolieae</taxon>
        <taxon>Medicago</taxon>
    </lineage>
</organism>
<comment type="caution">
    <text evidence="3">The sequence shown here is derived from an EMBL/GenBank/DDBJ whole genome shotgun (WGS) entry which is preliminary data.</text>
</comment>
<keyword evidence="2" id="KW-0812">Transmembrane</keyword>
<evidence type="ECO:0000313" key="3">
    <source>
        <dbReference type="EMBL" id="RHN81687.1"/>
    </source>
</evidence>
<reference evidence="4" key="1">
    <citation type="journal article" date="2018" name="Nat. Plants">
        <title>Whole-genome landscape of Medicago truncatula symbiotic genes.</title>
        <authorList>
            <person name="Pecrix Y."/>
            <person name="Staton S.E."/>
            <person name="Sallet E."/>
            <person name="Lelandais-Briere C."/>
            <person name="Moreau S."/>
            <person name="Carrere S."/>
            <person name="Blein T."/>
            <person name="Jardinaud M.F."/>
            <person name="Latrasse D."/>
            <person name="Zouine M."/>
            <person name="Zahm M."/>
            <person name="Kreplak J."/>
            <person name="Mayjonade B."/>
            <person name="Satge C."/>
            <person name="Perez M."/>
            <person name="Cauet S."/>
            <person name="Marande W."/>
            <person name="Chantry-Darmon C."/>
            <person name="Lopez-Roques C."/>
            <person name="Bouchez O."/>
            <person name="Berard A."/>
            <person name="Debelle F."/>
            <person name="Munos S."/>
            <person name="Bendahmane A."/>
            <person name="Berges H."/>
            <person name="Niebel A."/>
            <person name="Buitink J."/>
            <person name="Frugier F."/>
            <person name="Benhamed M."/>
            <person name="Crespi M."/>
            <person name="Gouzy J."/>
            <person name="Gamas P."/>
        </authorList>
    </citation>
    <scope>NUCLEOTIDE SEQUENCE [LARGE SCALE GENOMIC DNA]</scope>
    <source>
        <strain evidence="4">cv. Jemalong A17</strain>
    </source>
</reference>
<evidence type="ECO:0000256" key="1">
    <source>
        <dbReference type="SAM" id="MobiDB-lite"/>
    </source>
</evidence>
<keyword evidence="2" id="KW-1133">Transmembrane helix</keyword>
<proteinExistence type="predicted"/>
<dbReference type="Proteomes" id="UP000265566">
    <property type="component" value="Chromosome 1"/>
</dbReference>
<feature type="transmembrane region" description="Helical" evidence="2">
    <location>
        <begin position="27"/>
        <end position="46"/>
    </location>
</feature>
<dbReference type="Gramene" id="rna5762">
    <property type="protein sequence ID" value="RHN81687.1"/>
    <property type="gene ID" value="gene5762"/>
</dbReference>
<name>A0A396K6Y4_MEDTR</name>
<protein>
    <recommendedName>
        <fullName evidence="5">Transmembrane protein</fullName>
    </recommendedName>
</protein>
<evidence type="ECO:0000313" key="4">
    <source>
        <dbReference type="Proteomes" id="UP000265566"/>
    </source>
</evidence>
<dbReference type="EMBL" id="PSQE01000001">
    <property type="protein sequence ID" value="RHN81687.1"/>
    <property type="molecule type" value="Genomic_DNA"/>
</dbReference>
<keyword evidence="2" id="KW-0472">Membrane</keyword>
<gene>
    <name evidence="3" type="ORF">MtrunA17_Chr1g0201831</name>
</gene>